<gene>
    <name evidence="8 10" type="primary">aroA</name>
    <name evidence="10" type="ORF">ISU10_17785</name>
</gene>
<dbReference type="InterPro" id="IPR036968">
    <property type="entry name" value="Enolpyruvate_Tfrase_sf"/>
</dbReference>
<keyword evidence="6 8" id="KW-0057">Aromatic amino acid biosynthesis</keyword>
<name>A0A930VMZ2_9ACTN</name>
<comment type="subcellular location">
    <subcellularLocation>
        <location evidence="8">Cytoplasm</location>
    </subcellularLocation>
</comment>
<dbReference type="FunFam" id="3.65.10.10:FF:000010">
    <property type="entry name" value="3-phosphoshikimate 1-carboxyvinyltransferase"/>
    <property type="match status" value="1"/>
</dbReference>
<feature type="binding site" evidence="8">
    <location>
        <position position="169"/>
    </location>
    <ligand>
        <name>3-phosphoshikimate</name>
        <dbReference type="ChEBI" id="CHEBI:145989"/>
    </ligand>
</feature>
<protein>
    <recommendedName>
        <fullName evidence="8">3-phosphoshikimate 1-carboxyvinyltransferase</fullName>
        <ecNumber evidence="8">2.5.1.19</ecNumber>
    </recommendedName>
    <alternativeName>
        <fullName evidence="8">5-enolpyruvylshikimate-3-phosphate synthase</fullName>
        <shortName evidence="8">EPSP synthase</shortName>
        <shortName evidence="8">EPSPS</shortName>
    </alternativeName>
</protein>
<dbReference type="InterPro" id="IPR013792">
    <property type="entry name" value="RNA3'P_cycl/enolpyr_Trfase_a/b"/>
</dbReference>
<evidence type="ECO:0000256" key="4">
    <source>
        <dbReference type="ARBA" id="ARBA00022605"/>
    </source>
</evidence>
<keyword evidence="4 8" id="KW-0028">Amino-acid biosynthesis</keyword>
<dbReference type="GO" id="GO:0005737">
    <property type="term" value="C:cytoplasm"/>
    <property type="evidence" value="ECO:0007669"/>
    <property type="project" value="UniProtKB-SubCell"/>
</dbReference>
<dbReference type="InterPro" id="IPR001986">
    <property type="entry name" value="Enolpyruvate_Tfrase_dom"/>
</dbReference>
<dbReference type="InterPro" id="IPR006264">
    <property type="entry name" value="EPSP_synthase"/>
</dbReference>
<evidence type="ECO:0000256" key="6">
    <source>
        <dbReference type="ARBA" id="ARBA00023141"/>
    </source>
</evidence>
<feature type="binding site" evidence="8">
    <location>
        <position position="27"/>
    </location>
    <ligand>
        <name>phosphoenolpyruvate</name>
        <dbReference type="ChEBI" id="CHEBI:58702"/>
    </ligand>
</feature>
<reference evidence="10" key="1">
    <citation type="submission" date="2020-11" db="EMBL/GenBank/DDBJ databases">
        <title>Nocardioides cynanchi sp. nov., isolated from soil of rhizosphere of Cynanchum wilfordii.</title>
        <authorList>
            <person name="Lee J.-S."/>
            <person name="Suh M.K."/>
            <person name="Kim J.-S."/>
        </authorList>
    </citation>
    <scope>NUCLEOTIDE SEQUENCE</scope>
    <source>
        <strain evidence="10">KCTC 19276</strain>
    </source>
</reference>
<evidence type="ECO:0000256" key="2">
    <source>
        <dbReference type="ARBA" id="ARBA00009948"/>
    </source>
</evidence>
<dbReference type="RefSeq" id="WP_194697775.1">
    <property type="nucleotide sequence ID" value="NZ_JADKPO010000028.1"/>
</dbReference>
<dbReference type="EMBL" id="JADKPO010000028">
    <property type="protein sequence ID" value="MBF4769622.1"/>
    <property type="molecule type" value="Genomic_DNA"/>
</dbReference>
<feature type="binding site" evidence="8">
    <location>
        <position position="410"/>
    </location>
    <ligand>
        <name>phosphoenolpyruvate</name>
        <dbReference type="ChEBI" id="CHEBI:58702"/>
    </ligand>
</feature>
<dbReference type="NCBIfam" id="TIGR01356">
    <property type="entry name" value="aroA"/>
    <property type="match status" value="1"/>
</dbReference>
<dbReference type="PANTHER" id="PTHR21090:SF5">
    <property type="entry name" value="PENTAFUNCTIONAL AROM POLYPEPTIDE"/>
    <property type="match status" value="1"/>
</dbReference>
<feature type="binding site" evidence="8">
    <location>
        <position position="27"/>
    </location>
    <ligand>
        <name>3-phosphoshikimate</name>
        <dbReference type="ChEBI" id="CHEBI:145989"/>
    </ligand>
</feature>
<feature type="active site" description="Proton acceptor" evidence="8">
    <location>
        <position position="313"/>
    </location>
</feature>
<organism evidence="10 11">
    <name type="scientific">Nocardioides agariphilus</name>
    <dbReference type="NCBI Taxonomy" id="433664"/>
    <lineage>
        <taxon>Bacteria</taxon>
        <taxon>Bacillati</taxon>
        <taxon>Actinomycetota</taxon>
        <taxon>Actinomycetes</taxon>
        <taxon>Propionibacteriales</taxon>
        <taxon>Nocardioidaceae</taxon>
        <taxon>Nocardioides</taxon>
    </lineage>
</organism>
<keyword evidence="11" id="KW-1185">Reference proteome</keyword>
<comment type="pathway">
    <text evidence="1 8">Metabolic intermediate biosynthesis; chorismate biosynthesis; chorismate from D-erythrose 4-phosphate and phosphoenolpyruvate: step 6/7.</text>
</comment>
<evidence type="ECO:0000256" key="5">
    <source>
        <dbReference type="ARBA" id="ARBA00022679"/>
    </source>
</evidence>
<evidence type="ECO:0000313" key="11">
    <source>
        <dbReference type="Proteomes" id="UP000660668"/>
    </source>
</evidence>
<evidence type="ECO:0000256" key="7">
    <source>
        <dbReference type="ARBA" id="ARBA00044633"/>
    </source>
</evidence>
<feature type="binding site" evidence="8">
    <location>
        <position position="385"/>
    </location>
    <ligand>
        <name>phosphoenolpyruvate</name>
        <dbReference type="ChEBI" id="CHEBI:58702"/>
    </ligand>
</feature>
<dbReference type="GO" id="GO:0008652">
    <property type="term" value="P:amino acid biosynthetic process"/>
    <property type="evidence" value="ECO:0007669"/>
    <property type="project" value="UniProtKB-KW"/>
</dbReference>
<feature type="binding site" evidence="8">
    <location>
        <position position="95"/>
    </location>
    <ligand>
        <name>phosphoenolpyruvate</name>
        <dbReference type="ChEBI" id="CHEBI:58702"/>
    </ligand>
</feature>
<feature type="binding site" evidence="8">
    <location>
        <position position="340"/>
    </location>
    <ligand>
        <name>3-phosphoshikimate</name>
        <dbReference type="ChEBI" id="CHEBI:145989"/>
    </ligand>
</feature>
<feature type="domain" description="Enolpyruvate transferase" evidence="9">
    <location>
        <begin position="14"/>
        <end position="416"/>
    </location>
</feature>
<dbReference type="EC" id="2.5.1.19" evidence="8"/>
<accession>A0A930VMZ2</accession>
<keyword evidence="5 8" id="KW-0808">Transferase</keyword>
<dbReference type="HAMAP" id="MF_00210">
    <property type="entry name" value="EPSP_synth"/>
    <property type="match status" value="1"/>
</dbReference>
<feature type="binding site" evidence="8">
    <location>
        <position position="32"/>
    </location>
    <ligand>
        <name>3-phosphoshikimate</name>
        <dbReference type="ChEBI" id="CHEBI:145989"/>
    </ligand>
</feature>
<comment type="caution">
    <text evidence="10">The sequence shown here is derived from an EMBL/GenBank/DDBJ whole genome shotgun (WGS) entry which is preliminary data.</text>
</comment>
<evidence type="ECO:0000256" key="1">
    <source>
        <dbReference type="ARBA" id="ARBA00004811"/>
    </source>
</evidence>
<feature type="binding site" evidence="8">
    <location>
        <position position="171"/>
    </location>
    <ligand>
        <name>phosphoenolpyruvate</name>
        <dbReference type="ChEBI" id="CHEBI:58702"/>
    </ligand>
</feature>
<dbReference type="Pfam" id="PF00275">
    <property type="entry name" value="EPSP_synthase"/>
    <property type="match status" value="1"/>
</dbReference>
<feature type="binding site" evidence="8">
    <location>
        <position position="313"/>
    </location>
    <ligand>
        <name>3-phosphoshikimate</name>
        <dbReference type="ChEBI" id="CHEBI:145989"/>
    </ligand>
</feature>
<dbReference type="FunFam" id="3.65.10.10:FF:000011">
    <property type="entry name" value="3-phosphoshikimate 1-carboxyvinyltransferase"/>
    <property type="match status" value="1"/>
</dbReference>
<comment type="catalytic activity">
    <reaction evidence="7">
        <text>3-phosphoshikimate + phosphoenolpyruvate = 5-O-(1-carboxyvinyl)-3-phosphoshikimate + phosphate</text>
        <dbReference type="Rhea" id="RHEA:21256"/>
        <dbReference type="ChEBI" id="CHEBI:43474"/>
        <dbReference type="ChEBI" id="CHEBI:57701"/>
        <dbReference type="ChEBI" id="CHEBI:58702"/>
        <dbReference type="ChEBI" id="CHEBI:145989"/>
        <dbReference type="EC" id="2.5.1.19"/>
    </reaction>
    <physiologicalReaction direction="left-to-right" evidence="7">
        <dbReference type="Rhea" id="RHEA:21257"/>
    </physiologicalReaction>
</comment>
<proteinExistence type="inferred from homology"/>
<feature type="binding site" evidence="8">
    <location>
        <position position="171"/>
    </location>
    <ligand>
        <name>3-phosphoshikimate</name>
        <dbReference type="ChEBI" id="CHEBI:145989"/>
    </ligand>
</feature>
<dbReference type="InterPro" id="IPR023193">
    <property type="entry name" value="EPSP_synthase_CS"/>
</dbReference>
<dbReference type="GO" id="GO:0009073">
    <property type="term" value="P:aromatic amino acid family biosynthetic process"/>
    <property type="evidence" value="ECO:0007669"/>
    <property type="project" value="UniProtKB-KW"/>
</dbReference>
<dbReference type="PANTHER" id="PTHR21090">
    <property type="entry name" value="AROM/DEHYDROQUINATE SYNTHASE"/>
    <property type="match status" value="1"/>
</dbReference>
<dbReference type="PROSITE" id="PS00885">
    <property type="entry name" value="EPSP_SYNTHASE_2"/>
    <property type="match status" value="1"/>
</dbReference>
<feature type="binding site" evidence="8">
    <location>
        <position position="28"/>
    </location>
    <ligand>
        <name>3-phosphoshikimate</name>
        <dbReference type="ChEBI" id="CHEBI:145989"/>
    </ligand>
</feature>
<dbReference type="GO" id="GO:0009423">
    <property type="term" value="P:chorismate biosynthetic process"/>
    <property type="evidence" value="ECO:0007669"/>
    <property type="project" value="UniProtKB-UniRule"/>
</dbReference>
<feature type="binding site" evidence="8">
    <location>
        <position position="198"/>
    </location>
    <ligand>
        <name>3-phosphoshikimate</name>
        <dbReference type="ChEBI" id="CHEBI:145989"/>
    </ligand>
</feature>
<dbReference type="SUPFAM" id="SSF55205">
    <property type="entry name" value="EPT/RTPC-like"/>
    <property type="match status" value="1"/>
</dbReference>
<keyword evidence="3 8" id="KW-0963">Cytoplasm</keyword>
<dbReference type="PROSITE" id="PS00104">
    <property type="entry name" value="EPSP_SYNTHASE_1"/>
    <property type="match status" value="1"/>
</dbReference>
<comment type="similarity">
    <text evidence="2 8">Belongs to the EPSP synthase family.</text>
</comment>
<comment type="function">
    <text evidence="8">Catalyzes the transfer of the enolpyruvyl moiety of phosphoenolpyruvate (PEP) to the 5-hydroxyl of shikimate-3-phosphate (S3P) to produce enolpyruvyl shikimate-3-phosphate and inorganic phosphate.</text>
</comment>
<feature type="binding site" evidence="8">
    <location>
        <position position="123"/>
    </location>
    <ligand>
        <name>phosphoenolpyruvate</name>
        <dbReference type="ChEBI" id="CHEBI:58702"/>
    </ligand>
</feature>
<dbReference type="Gene3D" id="3.65.10.10">
    <property type="entry name" value="Enolpyruvate transferase domain"/>
    <property type="match status" value="2"/>
</dbReference>
<comment type="caution">
    <text evidence="8">Lacks conserved residue(s) required for the propagation of feature annotation.</text>
</comment>
<dbReference type="GO" id="GO:0003866">
    <property type="term" value="F:3-phosphoshikimate 1-carboxyvinyltransferase activity"/>
    <property type="evidence" value="ECO:0007669"/>
    <property type="project" value="UniProtKB-UniRule"/>
</dbReference>
<dbReference type="AlphaFoldDB" id="A0A930VMZ2"/>
<sequence>MSTYEDPWPAPRARGPVEVTTELPGSKSLTNRALVLAALADGPSVVRRALKSRDTVLMAQGLDAMGADVDYSGDDWSVAPGRFDSDATIDCGLAGTVLRFLPPVAALSSGAVSFDGDPHMRKRPVGEVLTALRGVGATVDDEGRGALPFVIRGHGSVTGGQVVIDASASSQFVSALLLAGSRYDHGIDVLHDGKPVPSLPHIDMTVAMLRRHGVDVDDAEPNRWQVAPGPIKALDTEIEPDLSNAAPFLALAATTGGTVRVPAWPHETTQPGDALRDLLTRMGCEVTLDDDGLTARGRERLEGIDADLHDVGELTPVIAALCALAESPSVLRGIAHIRGHETDRLAALTRELGGLGAHVTETEDGLTFRPATLHGGLFHTYADHRMAHAGVVVGSVVDGVLVENVGTTWKTYPGFPTYWSHLLGR</sequence>
<evidence type="ECO:0000256" key="8">
    <source>
        <dbReference type="HAMAP-Rule" id="MF_00210"/>
    </source>
</evidence>
<comment type="subunit">
    <text evidence="8">Monomer.</text>
</comment>
<evidence type="ECO:0000313" key="10">
    <source>
        <dbReference type="EMBL" id="MBF4769622.1"/>
    </source>
</evidence>
<feature type="binding site" evidence="8">
    <location>
        <position position="344"/>
    </location>
    <ligand>
        <name>phosphoenolpyruvate</name>
        <dbReference type="ChEBI" id="CHEBI:58702"/>
    </ligand>
</feature>
<dbReference type="Proteomes" id="UP000660668">
    <property type="component" value="Unassembled WGS sequence"/>
</dbReference>
<dbReference type="PIRSF" id="PIRSF000505">
    <property type="entry name" value="EPSPS"/>
    <property type="match status" value="1"/>
</dbReference>
<feature type="binding site" evidence="8">
    <location>
        <position position="170"/>
    </location>
    <ligand>
        <name>3-phosphoshikimate</name>
        <dbReference type="ChEBI" id="CHEBI:145989"/>
    </ligand>
</feature>
<evidence type="ECO:0000256" key="3">
    <source>
        <dbReference type="ARBA" id="ARBA00022490"/>
    </source>
</evidence>
<evidence type="ECO:0000259" key="9">
    <source>
        <dbReference type="Pfam" id="PF00275"/>
    </source>
</evidence>
<dbReference type="CDD" id="cd01556">
    <property type="entry name" value="EPSP_synthase"/>
    <property type="match status" value="1"/>
</dbReference>